<comment type="similarity">
    <text evidence="1">Belongs to the LacAB/RpiB family.</text>
</comment>
<reference evidence="2 3" key="1">
    <citation type="journal article" date="2016" name="Nat. Commun.">
        <title>Thousands of microbial genomes shed light on interconnected biogeochemical processes in an aquifer system.</title>
        <authorList>
            <person name="Anantharaman K."/>
            <person name="Brown C.T."/>
            <person name="Hug L.A."/>
            <person name="Sharon I."/>
            <person name="Castelle C.J."/>
            <person name="Probst A.J."/>
            <person name="Thomas B.C."/>
            <person name="Singh A."/>
            <person name="Wilkins M.J."/>
            <person name="Karaoz U."/>
            <person name="Brodie E.L."/>
            <person name="Williams K.H."/>
            <person name="Hubbard S.S."/>
            <person name="Banfield J.F."/>
        </authorList>
    </citation>
    <scope>NUCLEOTIDE SEQUENCE [LARGE SCALE GENOMIC DNA]</scope>
</reference>
<dbReference type="PIRSF" id="PIRSF005384">
    <property type="entry name" value="RpiB_LacA_B"/>
    <property type="match status" value="1"/>
</dbReference>
<dbReference type="Proteomes" id="UP000177587">
    <property type="component" value="Unassembled WGS sequence"/>
</dbReference>
<organism evidence="2 3">
    <name type="scientific">Candidatus Liptonbacteria bacterium RIFOXYD1_FULL_36_11</name>
    <dbReference type="NCBI Taxonomy" id="1798656"/>
    <lineage>
        <taxon>Bacteria</taxon>
        <taxon>Candidatus Liptoniibacteriota</taxon>
    </lineage>
</organism>
<dbReference type="InterPro" id="IPR036569">
    <property type="entry name" value="RpiB_LacA_LacB_sf"/>
</dbReference>
<dbReference type="InterPro" id="IPR003500">
    <property type="entry name" value="RpiB_LacA_LacB"/>
</dbReference>
<dbReference type="AlphaFoldDB" id="A0A1G2CRN2"/>
<dbReference type="STRING" id="1798656.A2604_01140"/>
<gene>
    <name evidence="2" type="ORF">A2604_01140</name>
</gene>
<dbReference type="PANTHER" id="PTHR30345:SF0">
    <property type="entry name" value="DNA DAMAGE-REPAIR_TOLERATION PROTEIN DRT102"/>
    <property type="match status" value="1"/>
</dbReference>
<evidence type="ECO:0000313" key="2">
    <source>
        <dbReference type="EMBL" id="OGZ03872.1"/>
    </source>
</evidence>
<dbReference type="Gene3D" id="3.40.1400.10">
    <property type="entry name" value="Sugar-phosphate isomerase, RpiB/LacA/LacB"/>
    <property type="match status" value="1"/>
</dbReference>
<proteinExistence type="inferred from homology"/>
<name>A0A1G2CRN2_9BACT</name>
<dbReference type="GO" id="GO:0004751">
    <property type="term" value="F:ribose-5-phosphate isomerase activity"/>
    <property type="evidence" value="ECO:0007669"/>
    <property type="project" value="TreeGrafter"/>
</dbReference>
<protein>
    <recommendedName>
        <fullName evidence="4">Ribose-5-phosphate isomerase</fullName>
    </recommendedName>
</protein>
<dbReference type="GO" id="GO:0019316">
    <property type="term" value="P:D-allose catabolic process"/>
    <property type="evidence" value="ECO:0007669"/>
    <property type="project" value="TreeGrafter"/>
</dbReference>
<evidence type="ECO:0000313" key="3">
    <source>
        <dbReference type="Proteomes" id="UP000177587"/>
    </source>
</evidence>
<comment type="caution">
    <text evidence="2">The sequence shown here is derived from an EMBL/GenBank/DDBJ whole genome shotgun (WGS) entry which is preliminary data.</text>
</comment>
<evidence type="ECO:0008006" key="4">
    <source>
        <dbReference type="Google" id="ProtNLM"/>
    </source>
</evidence>
<dbReference type="EMBL" id="MHLG01000012">
    <property type="protein sequence ID" value="OGZ03872.1"/>
    <property type="molecule type" value="Genomic_DNA"/>
</dbReference>
<sequence>MFIYIGADHRGWQMKEFLKNVLVQQGYQPQDVGNKIIDENDDYTDFAAPAAKMVSASLQGEAKAVLICGSGAGMVVTANKFNGARAALGFSTDQVFDARRDDDINILVLAANFTSMEEAQKIVKVFIETPFSGEEKYRRRIEKIGEIELAN</sequence>
<dbReference type="Pfam" id="PF02502">
    <property type="entry name" value="LacAB_rpiB"/>
    <property type="match status" value="1"/>
</dbReference>
<dbReference type="NCBIfam" id="TIGR00689">
    <property type="entry name" value="rpiB_lacA_lacB"/>
    <property type="match status" value="1"/>
</dbReference>
<dbReference type="GO" id="GO:0009052">
    <property type="term" value="P:pentose-phosphate shunt, non-oxidative branch"/>
    <property type="evidence" value="ECO:0007669"/>
    <property type="project" value="TreeGrafter"/>
</dbReference>
<dbReference type="PANTHER" id="PTHR30345">
    <property type="entry name" value="RIBOSE-5-PHOSPHATE ISOMERASE B"/>
    <property type="match status" value="1"/>
</dbReference>
<accession>A0A1G2CRN2</accession>
<evidence type="ECO:0000256" key="1">
    <source>
        <dbReference type="ARBA" id="ARBA00008754"/>
    </source>
</evidence>
<dbReference type="SUPFAM" id="SSF89623">
    <property type="entry name" value="Ribose/Galactose isomerase RpiB/AlsB"/>
    <property type="match status" value="1"/>
</dbReference>